<accession>A0ABM8BIF4</accession>
<sequence>MKKVAKVLLTALLLAVSVAVSFPTNNVIAADAKTPKAVRYDTDKAWTRKLAKAGYVFMLPNADKGALIKANGNSYSKKTLNKIVNNFTLFKVKRIKSVHNGVFADLVSKNGKYKGSTTYVNGFYNKNLLNEKLELLINVELTVMNAKDLGKPTDGLLTQAEAIAAGLTGQNKKIALTSIRQLKDYIKWGTMAETPVLLVGRYPGNVLEEIK</sequence>
<organism evidence="2 3">
    <name type="scientific">Lactobacillus xylocopicola</name>
    <dbReference type="NCBI Taxonomy" id="2976676"/>
    <lineage>
        <taxon>Bacteria</taxon>
        <taxon>Bacillati</taxon>
        <taxon>Bacillota</taxon>
        <taxon>Bacilli</taxon>
        <taxon>Lactobacillales</taxon>
        <taxon>Lactobacillaceae</taxon>
        <taxon>Lactobacillus</taxon>
    </lineage>
</organism>
<dbReference type="RefSeq" id="WP_317637315.1">
    <property type="nucleotide sequence ID" value="NZ_AP026803.1"/>
</dbReference>
<name>A0ABM8BIF4_9LACO</name>
<protein>
    <submittedName>
        <fullName evidence="2">Uncharacterized protein</fullName>
    </submittedName>
</protein>
<evidence type="ECO:0000313" key="2">
    <source>
        <dbReference type="EMBL" id="BDR61083.1"/>
    </source>
</evidence>
<feature type="signal peptide" evidence="1">
    <location>
        <begin position="1"/>
        <end position="29"/>
    </location>
</feature>
<evidence type="ECO:0000313" key="3">
    <source>
        <dbReference type="Proteomes" id="UP001321741"/>
    </source>
</evidence>
<dbReference type="EMBL" id="AP026803">
    <property type="protein sequence ID" value="BDR61083.1"/>
    <property type="molecule type" value="Genomic_DNA"/>
</dbReference>
<keyword evidence="3" id="KW-1185">Reference proteome</keyword>
<evidence type="ECO:0000256" key="1">
    <source>
        <dbReference type="SAM" id="SignalP"/>
    </source>
</evidence>
<keyword evidence="1" id="KW-0732">Signal</keyword>
<gene>
    <name evidence="2" type="ORF">KIM322_13440</name>
</gene>
<reference evidence="2 3" key="1">
    <citation type="journal article" date="2023" name="Microbiol. Spectr.">
        <title>Symbiosis of Carpenter Bees with Uncharacterized Lactic Acid Bacteria Showing NAD Auxotrophy.</title>
        <authorList>
            <person name="Kawasaki S."/>
            <person name="Ozawa K."/>
            <person name="Mori T."/>
            <person name="Yamamoto A."/>
            <person name="Ito M."/>
            <person name="Ohkuma M."/>
            <person name="Sakamoto M."/>
            <person name="Matsutani M."/>
        </authorList>
    </citation>
    <scope>NUCLEOTIDE SEQUENCE [LARGE SCALE GENOMIC DNA]</scope>
    <source>
        <strain evidence="2 3">Kim32-2</strain>
    </source>
</reference>
<dbReference type="Proteomes" id="UP001321741">
    <property type="component" value="Chromosome"/>
</dbReference>
<feature type="chain" id="PRO_5046568661" evidence="1">
    <location>
        <begin position="30"/>
        <end position="211"/>
    </location>
</feature>
<proteinExistence type="predicted"/>